<feature type="compositionally biased region" description="Low complexity" evidence="8">
    <location>
        <begin position="2222"/>
        <end position="2233"/>
    </location>
</feature>
<dbReference type="GO" id="GO:0008270">
    <property type="term" value="F:zinc ion binding"/>
    <property type="evidence" value="ECO:0007669"/>
    <property type="project" value="UniProtKB-KW"/>
</dbReference>
<dbReference type="PANTHER" id="PTHR24406">
    <property type="entry name" value="TRANSCRIPTIONAL REPRESSOR CTCFL-RELATED"/>
    <property type="match status" value="1"/>
</dbReference>
<keyword evidence="2" id="KW-0479">Metal-binding</keyword>
<feature type="compositionally biased region" description="Low complexity" evidence="8">
    <location>
        <begin position="1701"/>
        <end position="1714"/>
    </location>
</feature>
<feature type="compositionally biased region" description="Basic and acidic residues" evidence="8">
    <location>
        <begin position="1175"/>
        <end position="1196"/>
    </location>
</feature>
<organism evidence="10">
    <name type="scientific">Darwinula stevensoni</name>
    <dbReference type="NCBI Taxonomy" id="69355"/>
    <lineage>
        <taxon>Eukaryota</taxon>
        <taxon>Metazoa</taxon>
        <taxon>Ecdysozoa</taxon>
        <taxon>Arthropoda</taxon>
        <taxon>Crustacea</taxon>
        <taxon>Oligostraca</taxon>
        <taxon>Ostracoda</taxon>
        <taxon>Podocopa</taxon>
        <taxon>Podocopida</taxon>
        <taxon>Darwinulocopina</taxon>
        <taxon>Darwinuloidea</taxon>
        <taxon>Darwinulidae</taxon>
        <taxon>Darwinula</taxon>
    </lineage>
</organism>
<feature type="compositionally biased region" description="Basic and acidic residues" evidence="8">
    <location>
        <begin position="1207"/>
        <end position="1225"/>
    </location>
</feature>
<feature type="compositionally biased region" description="Basic residues" evidence="8">
    <location>
        <begin position="974"/>
        <end position="988"/>
    </location>
</feature>
<dbReference type="SUPFAM" id="SSF57667">
    <property type="entry name" value="beta-beta-alpha zinc fingers"/>
    <property type="match status" value="1"/>
</dbReference>
<evidence type="ECO:0000256" key="4">
    <source>
        <dbReference type="ARBA" id="ARBA00022771"/>
    </source>
</evidence>
<feature type="compositionally biased region" description="Low complexity" evidence="8">
    <location>
        <begin position="1728"/>
        <end position="1737"/>
    </location>
</feature>
<feature type="region of interest" description="Disordered" evidence="8">
    <location>
        <begin position="20"/>
        <end position="48"/>
    </location>
</feature>
<evidence type="ECO:0000256" key="6">
    <source>
        <dbReference type="ARBA" id="ARBA00023242"/>
    </source>
</evidence>
<feature type="domain" description="C2H2-type" evidence="9">
    <location>
        <begin position="136"/>
        <end position="159"/>
    </location>
</feature>
<keyword evidence="6" id="KW-0539">Nucleus</keyword>
<feature type="compositionally biased region" description="Basic and acidic residues" evidence="8">
    <location>
        <begin position="82"/>
        <end position="92"/>
    </location>
</feature>
<evidence type="ECO:0000256" key="2">
    <source>
        <dbReference type="ARBA" id="ARBA00022723"/>
    </source>
</evidence>
<name>A0A7R9A1G2_9CRUS</name>
<dbReference type="Pfam" id="PF00096">
    <property type="entry name" value="zf-C2H2"/>
    <property type="match status" value="2"/>
</dbReference>
<feature type="compositionally biased region" description="Basic and acidic residues" evidence="8">
    <location>
        <begin position="2071"/>
        <end position="2089"/>
    </location>
</feature>
<comment type="subcellular location">
    <subcellularLocation>
        <location evidence="1">Nucleus</location>
    </subcellularLocation>
</comment>
<feature type="compositionally biased region" description="Basic residues" evidence="8">
    <location>
        <begin position="93"/>
        <end position="102"/>
    </location>
</feature>
<feature type="compositionally biased region" description="Low complexity" evidence="8">
    <location>
        <begin position="825"/>
        <end position="843"/>
    </location>
</feature>
<feature type="compositionally biased region" description="Polar residues" evidence="8">
    <location>
        <begin position="1561"/>
        <end position="1571"/>
    </location>
</feature>
<feature type="region of interest" description="Disordered" evidence="8">
    <location>
        <begin position="1151"/>
        <end position="1302"/>
    </location>
</feature>
<evidence type="ECO:0000256" key="5">
    <source>
        <dbReference type="ARBA" id="ARBA00022833"/>
    </source>
</evidence>
<feature type="domain" description="C2H2-type" evidence="9">
    <location>
        <begin position="290"/>
        <end position="321"/>
    </location>
</feature>
<feature type="region of interest" description="Disordered" evidence="8">
    <location>
        <begin position="905"/>
        <end position="935"/>
    </location>
</feature>
<dbReference type="PROSITE" id="PS50157">
    <property type="entry name" value="ZINC_FINGER_C2H2_2"/>
    <property type="match status" value="9"/>
</dbReference>
<feature type="compositionally biased region" description="Polar residues" evidence="8">
    <location>
        <begin position="844"/>
        <end position="855"/>
    </location>
</feature>
<keyword evidence="5" id="KW-0862">Zinc</keyword>
<dbReference type="EMBL" id="CAJPEV010000283">
    <property type="protein sequence ID" value="CAG0883404.1"/>
    <property type="molecule type" value="Genomic_DNA"/>
</dbReference>
<dbReference type="EMBL" id="LR899800">
    <property type="protein sequence ID" value="CAD7242540.1"/>
    <property type="molecule type" value="Genomic_DNA"/>
</dbReference>
<feature type="compositionally biased region" description="Polar residues" evidence="8">
    <location>
        <begin position="1945"/>
        <end position="1955"/>
    </location>
</feature>
<proteinExistence type="predicted"/>
<feature type="compositionally biased region" description="Basic residues" evidence="8">
    <location>
        <begin position="1154"/>
        <end position="1174"/>
    </location>
</feature>
<feature type="region of interest" description="Disordered" evidence="8">
    <location>
        <begin position="555"/>
        <end position="588"/>
    </location>
</feature>
<feature type="domain" description="C2H2-type" evidence="9">
    <location>
        <begin position="263"/>
        <end position="290"/>
    </location>
</feature>
<dbReference type="InterPro" id="IPR036236">
    <property type="entry name" value="Znf_C2H2_sf"/>
</dbReference>
<feature type="region of interest" description="Disordered" evidence="8">
    <location>
        <begin position="1532"/>
        <end position="1613"/>
    </location>
</feature>
<accession>A0A7R9A1G2</accession>
<evidence type="ECO:0000256" key="1">
    <source>
        <dbReference type="ARBA" id="ARBA00004123"/>
    </source>
</evidence>
<feature type="domain" description="C2H2-type" evidence="9">
    <location>
        <begin position="199"/>
        <end position="226"/>
    </location>
</feature>
<feature type="compositionally biased region" description="Acidic residues" evidence="8">
    <location>
        <begin position="24"/>
        <end position="39"/>
    </location>
</feature>
<feature type="compositionally biased region" description="Basic and acidic residues" evidence="8">
    <location>
        <begin position="1268"/>
        <end position="1298"/>
    </location>
</feature>
<evidence type="ECO:0000259" key="9">
    <source>
        <dbReference type="PROSITE" id="PS50157"/>
    </source>
</evidence>
<protein>
    <recommendedName>
        <fullName evidence="9">C2H2-type domain-containing protein</fullName>
    </recommendedName>
</protein>
<feature type="compositionally biased region" description="Basic and acidic residues" evidence="8">
    <location>
        <begin position="923"/>
        <end position="935"/>
    </location>
</feature>
<keyword evidence="11" id="KW-1185">Reference proteome</keyword>
<evidence type="ECO:0000256" key="3">
    <source>
        <dbReference type="ARBA" id="ARBA00022737"/>
    </source>
</evidence>
<feature type="compositionally biased region" description="Polar residues" evidence="8">
    <location>
        <begin position="1040"/>
        <end position="1051"/>
    </location>
</feature>
<feature type="compositionally biased region" description="Polar residues" evidence="8">
    <location>
        <begin position="2130"/>
        <end position="2140"/>
    </location>
</feature>
<feature type="region of interest" description="Disordered" evidence="8">
    <location>
        <begin position="2194"/>
        <end position="2234"/>
    </location>
</feature>
<feature type="domain" description="C2H2-type" evidence="9">
    <location>
        <begin position="2006"/>
        <end position="2034"/>
    </location>
</feature>
<dbReference type="InterPro" id="IPR050888">
    <property type="entry name" value="ZnF_C2H2-type_TF"/>
</dbReference>
<dbReference type="GO" id="GO:0005634">
    <property type="term" value="C:nucleus"/>
    <property type="evidence" value="ECO:0007669"/>
    <property type="project" value="UniProtKB-SubCell"/>
</dbReference>
<feature type="region of interest" description="Disordered" evidence="8">
    <location>
        <begin position="2068"/>
        <end position="2166"/>
    </location>
</feature>
<evidence type="ECO:0000256" key="7">
    <source>
        <dbReference type="PROSITE-ProRule" id="PRU00042"/>
    </source>
</evidence>
<feature type="region of interest" description="Disordered" evidence="8">
    <location>
        <begin position="809"/>
        <end position="859"/>
    </location>
</feature>
<feature type="region of interest" description="Disordered" evidence="8">
    <location>
        <begin position="73"/>
        <end position="103"/>
    </location>
</feature>
<dbReference type="PROSITE" id="PS00028">
    <property type="entry name" value="ZINC_FINGER_C2H2_1"/>
    <property type="match status" value="10"/>
</dbReference>
<dbReference type="Gene3D" id="3.30.160.60">
    <property type="entry name" value="Classic Zinc Finger"/>
    <property type="match status" value="5"/>
</dbReference>
<dbReference type="Proteomes" id="UP000677054">
    <property type="component" value="Unassembled WGS sequence"/>
</dbReference>
<feature type="region of interest" description="Disordered" evidence="8">
    <location>
        <begin position="962"/>
        <end position="993"/>
    </location>
</feature>
<feature type="compositionally biased region" description="Basic residues" evidence="8">
    <location>
        <begin position="809"/>
        <end position="819"/>
    </location>
</feature>
<feature type="compositionally biased region" description="Basic and acidic residues" evidence="8">
    <location>
        <begin position="1918"/>
        <end position="1939"/>
    </location>
</feature>
<keyword evidence="3" id="KW-0677">Repeat</keyword>
<dbReference type="SMART" id="SM00355">
    <property type="entry name" value="ZnF_C2H2"/>
    <property type="match status" value="15"/>
</dbReference>
<sequence>MEDTSALEIINSLPDLVLAKMDEGELEDEDDVEGEDEEEQHEKINGGGSKVANIVQLVLDQSRAVNQMLQMAKVGPGPSLEDQEKSKEEEMGKKKRKKKKANKSMVALLQNPNPGRTYNFVWNEKHIVNENGTRMFCCDICGGKYQRAFSLKRHYLKTHINFNYLSERDVVNCGISVMRKCKSTRPDLSSSDTGMKNLFTCHLCGDGFDEAKALSNHLGRHGENPSSCDKERRFSCDLCGLRFIHKHNLKRHLKKLHHQQDLFSCPVCERTFLSKQRLHSHEVIHYISRYSCAECKTVFSKQEELQAHISAGECNHGSSSTQHMSPLTTKTTAMAPSSSHGALPLSNGTNSTFAYSCAVCGQNFTDYVAMCKHRRQAHGMSKTKPSPNAGSGSRPLMPKPQHKQPVPVFPNREITISIKDPKELHEKQREERVHSPPDVILVPSAVRPTIAITTPHSTTTGVGMGTMWRLPKELSILPAVSVVPIPAVPPSPSSVEHPLNRLQLLVAGQGRESIMPPPPPAHVHVRPVPTPRPQFLLHPPRPPAGVRLPMVQLPSPKKKVLPPSATMKLKSAQSKKGRKESQGMTESPSIFSWAQYNFPPEYHENEDRNQGNLPPKTAYVLVGQNESLRTDSHNVSDLSQYDLSTQALLSNINRGTRPRKDDEAEVDPFLQCLGLYRKTSGSQDNGGIQMAEAKDSPFSSVVEMRYLCQTCGYQDWEEVAVANHAKTEHPGVLAKVSVFEGCQEIPIEMTEIARSTANGLLTTSVVPPSVKDGQQLVCTKCSSVSYTLGDLHRHLLECGGLQWEGVKRKKRRKEKRGRVARLVGTSSSSPTSSSTSSTTTETSNLMASMKSSPRLTRQAHFSAGESEVEGIAKCLLAEHSQEEYPTFANSSMNSAGTIMGLKKHLPKKRPAPVPHKTAVCKPTPEEPKDTDNSESHSFKGIKVIIRGGKVIQQGDSFDREEVQENKEVMEPSTKKVKLHKNKKKKRKYREQTQEVNKAVMEKELAPIQEHEVRDVVKEAPEVKEPVKKKGRIKQKFDSGISPTSTLPPKQVSPATVSGGFACQSCAEIFTNKSAAERHMKKCPLKPAAALPPSRIQEKSCKPVPNLHSRSCPHCHKTFTYLTVLSKHVLLCQANPKKKVKEPSKALLPQLRAQGMKRRRKKKSRLVHIKKKKLVNRQEENEKPEPGNFGKEEDVKYSEVAVQVDEDKEMKDECRVEENAEEGEKGSEEEENAEKEDEEKDEEKEEEKEEIEESKEVEEESEEKEEEKEEVKVVEKEEKEIEVEEKMRMKNEKETEKQQQENMQEEEAADTEILGLAEHIEGKEVDLNEGKDTEGEVAGDELTEEGDVVDINDYENVNSTCSCGRSFRAQATLSKHKEMCAMEKALSLSQAESVKVEDFDEICIHKDRDGDDDDDDNEDSMLRRPGDHKCTICSVAFPSLMKFWVHRLCHLLLDRTSSDDWDLILTYVCVENFKLQQIVRRLLEYVEDLAEDENIPLSILESFRLHVHRHLTAQEVKENFHMLKTVYVQNKAKGTPGRSKTGLSKADPERISCSTPEVYPSSPVTPQTSVAEANQDVPSMYVQDETPSRYYAESEASFSYEGEQESTDSSPIPGGAIYESVNVLFDQDFKPTGSSSDGFGLGMLGGESMKALQEAMGISDEQMALLQSLGMPENYEKTTVSTTEGDDETGNDQPVILDLDEPSASTTSTLSTPESAEPDGESEERGRRSSTSTPGPTTQCQICNTECLNATMLNFHILKYHMEKPLTGGALGKKDGSAATVTVTSSTATSTSVTASGLRERMTMVLGGLLDKALSKANIKKEFSGKDNNLLKMVANEVCQRIQKEKEAIWSRRTSTPSKEDLHALEGEVSMPYNKRPFQCILCRDRFTKVDTLRIHLKLAHSLTPEFIDQALSRQLKNVTEEKKRMRDEEREREKEKENEGGSTGTGQEDGQSQSQTKCRVCGQAFDDVRDLRRHYGQNHKGHSVIRNEDIYGLMANKRSKFLNGPFQCPICNEHYAHSGSLWRHINNRHSEWKVENFMKEGTPGIKLAKTSPDGHIITLECSLKAPKKRRDPVTKEWVELEPEVKHEESTSVSPEADDSTNNTSHSCPEGGADSPVVEEVQSHSEEILTPTLTSADLHQPSSSSSSEAWPVPAKRTYSRSSPLMMSPDKEKDLAFKQLANMATGKKEVVPRGNSTTLIVENAPKKKGVKNEPLAAPSAQAESVVSGSSDSGRSTCDNLYNRVCSNIMRKRGAKAKGDD</sequence>
<gene>
    <name evidence="10" type="ORF">DSTB1V02_LOCUS2502</name>
</gene>
<feature type="compositionally biased region" description="Acidic residues" evidence="8">
    <location>
        <begin position="1226"/>
        <end position="1267"/>
    </location>
</feature>
<feature type="domain" description="C2H2-type" evidence="9">
    <location>
        <begin position="1877"/>
        <end position="1905"/>
    </location>
</feature>
<dbReference type="InterPro" id="IPR013087">
    <property type="entry name" value="Znf_C2H2_type"/>
</dbReference>
<evidence type="ECO:0000313" key="11">
    <source>
        <dbReference type="Proteomes" id="UP000677054"/>
    </source>
</evidence>
<feature type="compositionally biased region" description="Basic and acidic residues" evidence="8">
    <location>
        <begin position="962"/>
        <end position="973"/>
    </location>
</feature>
<feature type="domain" description="C2H2-type" evidence="9">
    <location>
        <begin position="1956"/>
        <end position="1984"/>
    </location>
</feature>
<reference evidence="10" key="1">
    <citation type="submission" date="2020-11" db="EMBL/GenBank/DDBJ databases">
        <authorList>
            <person name="Tran Van P."/>
        </authorList>
    </citation>
    <scope>NUCLEOTIDE SEQUENCE</scope>
</reference>
<feature type="domain" description="C2H2-type" evidence="9">
    <location>
        <begin position="355"/>
        <end position="383"/>
    </location>
</feature>
<feature type="region of interest" description="Disordered" evidence="8">
    <location>
        <begin position="1675"/>
        <end position="1740"/>
    </location>
</feature>
<feature type="region of interest" description="Disordered" evidence="8">
    <location>
        <begin position="378"/>
        <end position="407"/>
    </location>
</feature>
<evidence type="ECO:0000256" key="8">
    <source>
        <dbReference type="SAM" id="MobiDB-lite"/>
    </source>
</evidence>
<feature type="region of interest" description="Disordered" evidence="8">
    <location>
        <begin position="1918"/>
        <end position="1955"/>
    </location>
</feature>
<keyword evidence="4 7" id="KW-0863">Zinc-finger</keyword>
<feature type="domain" description="C2H2-type" evidence="9">
    <location>
        <begin position="234"/>
        <end position="262"/>
    </location>
</feature>
<evidence type="ECO:0000313" key="10">
    <source>
        <dbReference type="EMBL" id="CAD7242540.1"/>
    </source>
</evidence>
<feature type="region of interest" description="Disordered" evidence="8">
    <location>
        <begin position="1026"/>
        <end position="1051"/>
    </location>
</feature>
<dbReference type="OrthoDB" id="6361061at2759"/>